<gene>
    <name evidence="4" type="primary">LOC115730678</name>
</gene>
<dbReference type="SUPFAM" id="SSF47616">
    <property type="entry name" value="GST C-terminal domain-like"/>
    <property type="match status" value="1"/>
</dbReference>
<dbReference type="Gene3D" id="3.40.30.10">
    <property type="entry name" value="Glutaredoxin"/>
    <property type="match status" value="1"/>
</dbReference>
<evidence type="ECO:0000256" key="1">
    <source>
        <dbReference type="SAM" id="MobiDB-lite"/>
    </source>
</evidence>
<dbReference type="Gene3D" id="1.20.1050.10">
    <property type="match status" value="1"/>
</dbReference>
<dbReference type="Pfam" id="PF13409">
    <property type="entry name" value="GST_N_2"/>
    <property type="match status" value="1"/>
</dbReference>
<keyword evidence="3" id="KW-1185">Reference proteome</keyword>
<feature type="region of interest" description="Disordered" evidence="1">
    <location>
        <begin position="1"/>
        <end position="32"/>
    </location>
</feature>
<feature type="domain" description="GST C-terminal" evidence="2">
    <location>
        <begin position="237"/>
        <end position="406"/>
    </location>
</feature>
<dbReference type="InterPro" id="IPR016639">
    <property type="entry name" value="GST_Omega/GSH"/>
</dbReference>
<dbReference type="PROSITE" id="PS50405">
    <property type="entry name" value="GST_CTER"/>
    <property type="match status" value="1"/>
</dbReference>
<dbReference type="SUPFAM" id="SSF52833">
    <property type="entry name" value="Thioredoxin-like"/>
    <property type="match status" value="1"/>
</dbReference>
<evidence type="ECO:0000313" key="3">
    <source>
        <dbReference type="Proteomes" id="UP000827889"/>
    </source>
</evidence>
<dbReference type="Pfam" id="PF13410">
    <property type="entry name" value="GST_C_2"/>
    <property type="match status" value="1"/>
</dbReference>
<dbReference type="InterPro" id="IPR040079">
    <property type="entry name" value="Glutathione_S-Trfase"/>
</dbReference>
<feature type="region of interest" description="Disordered" evidence="1">
    <location>
        <begin position="51"/>
        <end position="70"/>
    </location>
</feature>
<dbReference type="InterPro" id="IPR047047">
    <property type="entry name" value="GST_Omega-like_C"/>
</dbReference>
<evidence type="ECO:0000313" key="4">
    <source>
        <dbReference type="RefSeq" id="XP_030517146.2"/>
    </source>
</evidence>
<accession>A0A8B8N422</accession>
<dbReference type="RefSeq" id="XP_030517146.2">
    <property type="nucleotide sequence ID" value="XM_030661286.2"/>
</dbReference>
<name>A0A8B8N422_9MYRT</name>
<dbReference type="InterPro" id="IPR004045">
    <property type="entry name" value="Glutathione_S-Trfase_N"/>
</dbReference>
<dbReference type="GO" id="GO:0005737">
    <property type="term" value="C:cytoplasm"/>
    <property type="evidence" value="ECO:0007669"/>
    <property type="project" value="TreeGrafter"/>
</dbReference>
<dbReference type="Proteomes" id="UP000827889">
    <property type="component" value="Chromosome 7"/>
</dbReference>
<dbReference type="SFLD" id="SFLDG01148">
    <property type="entry name" value="Xi_(cytGST)"/>
    <property type="match status" value="1"/>
</dbReference>
<dbReference type="InterPro" id="IPR036282">
    <property type="entry name" value="Glutathione-S-Trfase_C_sf"/>
</dbReference>
<dbReference type="GO" id="GO:0004364">
    <property type="term" value="F:glutathione transferase activity"/>
    <property type="evidence" value="ECO:0007669"/>
    <property type="project" value="InterPro"/>
</dbReference>
<dbReference type="AlphaFoldDB" id="A0A8B8N422"/>
<organism evidence="3 4">
    <name type="scientific">Rhodamnia argentea</name>
    <dbReference type="NCBI Taxonomy" id="178133"/>
    <lineage>
        <taxon>Eukaryota</taxon>
        <taxon>Viridiplantae</taxon>
        <taxon>Streptophyta</taxon>
        <taxon>Embryophyta</taxon>
        <taxon>Tracheophyta</taxon>
        <taxon>Spermatophyta</taxon>
        <taxon>Magnoliopsida</taxon>
        <taxon>eudicotyledons</taxon>
        <taxon>Gunneridae</taxon>
        <taxon>Pentapetalae</taxon>
        <taxon>rosids</taxon>
        <taxon>malvids</taxon>
        <taxon>Myrtales</taxon>
        <taxon>Myrtaceae</taxon>
        <taxon>Myrtoideae</taxon>
        <taxon>Myrteae</taxon>
        <taxon>Australasian group</taxon>
        <taxon>Rhodamnia</taxon>
    </lineage>
</organism>
<dbReference type="SFLD" id="SFLDS00019">
    <property type="entry name" value="Glutathione_Transferase_(cytos"/>
    <property type="match status" value="1"/>
</dbReference>
<evidence type="ECO:0000259" key="2">
    <source>
        <dbReference type="PROSITE" id="PS50405"/>
    </source>
</evidence>
<feature type="region of interest" description="Disordered" evidence="1">
    <location>
        <begin position="176"/>
        <end position="199"/>
    </location>
</feature>
<dbReference type="PANTHER" id="PTHR32419:SF31">
    <property type="entry name" value="OS02G0814800 PROTEIN"/>
    <property type="match status" value="1"/>
</dbReference>
<dbReference type="CDD" id="cd03190">
    <property type="entry name" value="GST_C_Omega_like"/>
    <property type="match status" value="1"/>
</dbReference>
<dbReference type="PANTHER" id="PTHR32419">
    <property type="entry name" value="GLUTATHIONYL-HYDROQUINONE REDUCTASE"/>
    <property type="match status" value="1"/>
</dbReference>
<dbReference type="SFLD" id="SFLDG01206">
    <property type="entry name" value="Xi.1"/>
    <property type="match status" value="1"/>
</dbReference>
<dbReference type="GeneID" id="115730678"/>
<dbReference type="KEGG" id="rarg:115730678"/>
<sequence>MSSSSCSSWCSSSSSASSPISASPAPFPSTSKFKPILTIAPHATTTTIPKMSLKPRDFHNPAPQPPSSSSSSILTALSALLFGPSLPPGLLVSSVRSAWTAAWRVMMSQLAPSDPSGRYARPASRFRLAGPVAPRPGGLHLYVGLPCPWAHRALVVRALKGLEEAVPVSVASPGADGSWEFRDPPGPGPERGDLVPGRDKANKRRNLREVYGLRRGGYSGRCTVPMLWDVDRSDVACNESYDIIKVFNSGLNGLARNPEVDLSPPELEEEIEEWNRVIYPGVNNGVYRCGFAQSQEAYDAAVDELFGTLDRLEDRLSRSRYLCGSGLTLADVCLFTTLVRFDLVYNVLFKCTKKKLVEYPNLHGYMRDIYQVPKVAATCDFDAIMDGYYRFLFPLNPGNIKPAMPAAFAHNALFEPHDRERLSSQSRGTLVNT</sequence>
<protein>
    <submittedName>
        <fullName evidence="4">Glutathionyl-hydroquinone reductase YqjG</fullName>
    </submittedName>
</protein>
<dbReference type="InterPro" id="IPR010987">
    <property type="entry name" value="Glutathione-S-Trfase_C-like"/>
</dbReference>
<reference evidence="4" key="1">
    <citation type="submission" date="2025-08" db="UniProtKB">
        <authorList>
            <consortium name="RefSeq"/>
        </authorList>
    </citation>
    <scope>IDENTIFICATION</scope>
    <source>
        <tissue evidence="4">Leaf</tissue>
    </source>
</reference>
<dbReference type="InterPro" id="IPR036249">
    <property type="entry name" value="Thioredoxin-like_sf"/>
</dbReference>
<proteinExistence type="predicted"/>
<feature type="compositionally biased region" description="Basic and acidic residues" evidence="1">
    <location>
        <begin position="190"/>
        <end position="199"/>
    </location>
</feature>